<keyword evidence="1" id="KW-0812">Transmembrane</keyword>
<organism evidence="2 3">
    <name type="scientific">Facklamia miroungae</name>
    <dbReference type="NCBI Taxonomy" id="120956"/>
    <lineage>
        <taxon>Bacteria</taxon>
        <taxon>Bacillati</taxon>
        <taxon>Bacillota</taxon>
        <taxon>Bacilli</taxon>
        <taxon>Lactobacillales</taxon>
        <taxon>Aerococcaceae</taxon>
        <taxon>Facklamia</taxon>
    </lineage>
</organism>
<keyword evidence="3" id="KW-1185">Reference proteome</keyword>
<sequence>MKNYIAAEYIKGKRSFSHFFFMWFPLMVVLICIPFSQFMYFDINFFVPLIYNWWPTLFLPIGLAVLGYQSIQREKETHTQNYYYLLNQNMFWKTKLITLATYSLTANILIALLTIILEFIMYDSSNIIITNVLLASLVLWITTLFIIPLSILLAQLTTPILSIIVNLFGIVTGIFTAVGNHWYISPWGWSLRLITPIIKTNPNGTLLQENDPLNSTSIVYPGLGLALLIFIILYISVPLILSRTRESE</sequence>
<dbReference type="RefSeq" id="WP_090289783.1">
    <property type="nucleotide sequence ID" value="NZ_FNCK01000004.1"/>
</dbReference>
<proteinExistence type="predicted"/>
<feature type="transmembrane region" description="Helical" evidence="1">
    <location>
        <begin position="96"/>
        <end position="122"/>
    </location>
</feature>
<name>A0A1G7SPF0_9LACT</name>
<feature type="transmembrane region" description="Helical" evidence="1">
    <location>
        <begin position="20"/>
        <end position="41"/>
    </location>
</feature>
<dbReference type="NCBIfam" id="TIGR03732">
    <property type="entry name" value="lanti_perm_MutE"/>
    <property type="match status" value="1"/>
</dbReference>
<keyword evidence="1" id="KW-0472">Membrane</keyword>
<dbReference type="CDD" id="cd21807">
    <property type="entry name" value="ABC-2_lan_permease_MutE_EpiE-like"/>
    <property type="match status" value="1"/>
</dbReference>
<protein>
    <submittedName>
        <fullName evidence="2">ABC-2 type transport system permease protein</fullName>
    </submittedName>
</protein>
<feature type="transmembrane region" description="Helical" evidence="1">
    <location>
        <begin position="128"/>
        <end position="153"/>
    </location>
</feature>
<evidence type="ECO:0000256" key="1">
    <source>
        <dbReference type="SAM" id="Phobius"/>
    </source>
</evidence>
<evidence type="ECO:0000313" key="2">
    <source>
        <dbReference type="EMBL" id="SDG24762.1"/>
    </source>
</evidence>
<dbReference type="AlphaFoldDB" id="A0A1G7SPF0"/>
<dbReference type="STRING" id="120956.SAMN05421791_10498"/>
<accession>A0A1G7SPF0</accession>
<reference evidence="2 3" key="1">
    <citation type="submission" date="2016-10" db="EMBL/GenBank/DDBJ databases">
        <authorList>
            <person name="de Groot N.N."/>
        </authorList>
    </citation>
    <scope>NUCLEOTIDE SEQUENCE [LARGE SCALE GENOMIC DNA]</scope>
    <source>
        <strain evidence="2 3">ATCC BAA-466</strain>
    </source>
</reference>
<dbReference type="Proteomes" id="UP000199708">
    <property type="component" value="Unassembled WGS sequence"/>
</dbReference>
<keyword evidence="1" id="KW-1133">Transmembrane helix</keyword>
<feature type="transmembrane region" description="Helical" evidence="1">
    <location>
        <begin position="53"/>
        <end position="71"/>
    </location>
</feature>
<feature type="transmembrane region" description="Helical" evidence="1">
    <location>
        <begin position="160"/>
        <end position="184"/>
    </location>
</feature>
<dbReference type="OrthoDB" id="9776525at2"/>
<evidence type="ECO:0000313" key="3">
    <source>
        <dbReference type="Proteomes" id="UP000199708"/>
    </source>
</evidence>
<gene>
    <name evidence="2" type="ORF">SAMN05421791_10498</name>
</gene>
<dbReference type="EMBL" id="FNCK01000004">
    <property type="protein sequence ID" value="SDG24762.1"/>
    <property type="molecule type" value="Genomic_DNA"/>
</dbReference>
<feature type="transmembrane region" description="Helical" evidence="1">
    <location>
        <begin position="218"/>
        <end position="241"/>
    </location>
</feature>
<dbReference type="InterPro" id="IPR021205">
    <property type="entry name" value="Lanti_perm_SpaE/MutE/EpiE-like"/>
</dbReference>